<dbReference type="SMART" id="SM00906">
    <property type="entry name" value="Fungal_trans"/>
    <property type="match status" value="1"/>
</dbReference>
<dbReference type="CDD" id="cd12148">
    <property type="entry name" value="fungal_TF_MHR"/>
    <property type="match status" value="1"/>
</dbReference>
<dbReference type="SMART" id="SM00066">
    <property type="entry name" value="GAL4"/>
    <property type="match status" value="1"/>
</dbReference>
<evidence type="ECO:0000313" key="11">
    <source>
        <dbReference type="Proteomes" id="UP000190274"/>
    </source>
</evidence>
<dbReference type="InterPro" id="IPR001138">
    <property type="entry name" value="Zn2Cys6_DnaBD"/>
</dbReference>
<keyword evidence="3" id="KW-0862">Zinc</keyword>
<keyword evidence="11" id="KW-1185">Reference proteome</keyword>
<dbReference type="PROSITE" id="PS50048">
    <property type="entry name" value="ZN2_CY6_FUNGAL_2"/>
    <property type="match status" value="1"/>
</dbReference>
<keyword evidence="5" id="KW-0238">DNA-binding</keyword>
<evidence type="ECO:0000256" key="7">
    <source>
        <dbReference type="ARBA" id="ARBA00023242"/>
    </source>
</evidence>
<evidence type="ECO:0000313" key="10">
    <source>
        <dbReference type="EMBL" id="SCU85695.1"/>
    </source>
</evidence>
<dbReference type="InterPro" id="IPR007219">
    <property type="entry name" value="XnlR_reg_dom"/>
</dbReference>
<dbReference type="GO" id="GO:0008270">
    <property type="term" value="F:zinc ion binding"/>
    <property type="evidence" value="ECO:0007669"/>
    <property type="project" value="InterPro"/>
</dbReference>
<dbReference type="PANTHER" id="PTHR31313:SF81">
    <property type="entry name" value="TY1 ENHANCER ACTIVATOR"/>
    <property type="match status" value="1"/>
</dbReference>
<dbReference type="PANTHER" id="PTHR31313">
    <property type="entry name" value="TY1 ENHANCER ACTIVATOR"/>
    <property type="match status" value="1"/>
</dbReference>
<evidence type="ECO:0000259" key="9">
    <source>
        <dbReference type="PROSITE" id="PS50048"/>
    </source>
</evidence>
<dbReference type="CDD" id="cd00067">
    <property type="entry name" value="GAL4"/>
    <property type="match status" value="1"/>
</dbReference>
<dbReference type="Pfam" id="PF00172">
    <property type="entry name" value="Zn_clus"/>
    <property type="match status" value="1"/>
</dbReference>
<dbReference type="AlphaFoldDB" id="A0A1G4J760"/>
<evidence type="ECO:0000256" key="4">
    <source>
        <dbReference type="ARBA" id="ARBA00023015"/>
    </source>
</evidence>
<organism evidence="10 11">
    <name type="scientific">Lachancea dasiensis</name>
    <dbReference type="NCBI Taxonomy" id="1072105"/>
    <lineage>
        <taxon>Eukaryota</taxon>
        <taxon>Fungi</taxon>
        <taxon>Dikarya</taxon>
        <taxon>Ascomycota</taxon>
        <taxon>Saccharomycotina</taxon>
        <taxon>Saccharomycetes</taxon>
        <taxon>Saccharomycetales</taxon>
        <taxon>Saccharomycetaceae</taxon>
        <taxon>Lachancea</taxon>
    </lineage>
</organism>
<dbReference type="Proteomes" id="UP000190274">
    <property type="component" value="Chromosome D"/>
</dbReference>
<gene>
    <name evidence="10" type="ORF">LADA_0D09054G</name>
</gene>
<accession>A0A1G4J760</accession>
<dbReference type="InterPro" id="IPR051615">
    <property type="entry name" value="Transcr_Regulatory_Elem"/>
</dbReference>
<keyword evidence="6" id="KW-0804">Transcription</keyword>
<dbReference type="GO" id="GO:0000981">
    <property type="term" value="F:DNA-binding transcription factor activity, RNA polymerase II-specific"/>
    <property type="evidence" value="ECO:0007669"/>
    <property type="project" value="InterPro"/>
</dbReference>
<dbReference type="EMBL" id="LT598454">
    <property type="protein sequence ID" value="SCU85695.1"/>
    <property type="molecule type" value="Genomic_DNA"/>
</dbReference>
<dbReference type="Gene3D" id="4.10.240.10">
    <property type="entry name" value="Zn(2)-C6 fungal-type DNA-binding domain"/>
    <property type="match status" value="1"/>
</dbReference>
<dbReference type="GO" id="GO:0003677">
    <property type="term" value="F:DNA binding"/>
    <property type="evidence" value="ECO:0007669"/>
    <property type="project" value="UniProtKB-KW"/>
</dbReference>
<sequence length="461" mass="52725">MNKRSRRACNSCKSRKKRCDGREPVCGRCAERGLSGCTYSHHLDRRRPFTKAYVDSLTEQIKTYRNEIKRLRLQSASSGSIERSQSEPLSNSSQDEDTEAASDTDPKEKSIAAASYWDGRIDRFGKLQIANDGTFRFFGPRSIMSFLEHGTKTEDDALSQRRMQAEFSLSNLERHFIDLYFAFQNALFIFVWKRLFEREMELPPASRRRGFFSIGLLRAILAVGSLFYNDSEESIATRGDDYASMACYHLQQEVKSPSLTTVQIAGILAIFYVYKAKDELAWYYCGIAVTTSYTLGLNVENEALQSRIQDYEAYKEVSKISFWGTYFLDKALNSMLGRPTLLKSSSITCTVPGDIGLREFDLWRDPRSPVISGPSPDDARFYREYSQISFTTELLILVEKPLDALYLFFKPSDPNNLELVVRKATTSLIEFEASLPYFMRLNFLIAKDSHNGVSPGLFFFR</sequence>
<keyword evidence="7" id="KW-0539">Nucleus</keyword>
<evidence type="ECO:0000256" key="1">
    <source>
        <dbReference type="ARBA" id="ARBA00004123"/>
    </source>
</evidence>
<dbReference type="GO" id="GO:0005634">
    <property type="term" value="C:nucleus"/>
    <property type="evidence" value="ECO:0007669"/>
    <property type="project" value="UniProtKB-SubCell"/>
</dbReference>
<dbReference type="GO" id="GO:0006351">
    <property type="term" value="P:DNA-templated transcription"/>
    <property type="evidence" value="ECO:0007669"/>
    <property type="project" value="InterPro"/>
</dbReference>
<protein>
    <submittedName>
        <fullName evidence="10">LADA_0D09054g1_1</fullName>
    </submittedName>
</protein>
<keyword evidence="4" id="KW-0805">Transcription regulation</keyword>
<dbReference type="OrthoDB" id="2534600at2759"/>
<dbReference type="Pfam" id="PF04082">
    <property type="entry name" value="Fungal_trans"/>
    <property type="match status" value="1"/>
</dbReference>
<dbReference type="SUPFAM" id="SSF57701">
    <property type="entry name" value="Zn2/Cys6 DNA-binding domain"/>
    <property type="match status" value="1"/>
</dbReference>
<evidence type="ECO:0000256" key="2">
    <source>
        <dbReference type="ARBA" id="ARBA00022723"/>
    </source>
</evidence>
<proteinExistence type="predicted"/>
<keyword evidence="2" id="KW-0479">Metal-binding</keyword>
<feature type="compositionally biased region" description="Polar residues" evidence="8">
    <location>
        <begin position="74"/>
        <end position="93"/>
    </location>
</feature>
<evidence type="ECO:0000256" key="3">
    <source>
        <dbReference type="ARBA" id="ARBA00022833"/>
    </source>
</evidence>
<feature type="region of interest" description="Disordered" evidence="8">
    <location>
        <begin position="74"/>
        <end position="108"/>
    </location>
</feature>
<name>A0A1G4J760_9SACH</name>
<evidence type="ECO:0000256" key="8">
    <source>
        <dbReference type="SAM" id="MobiDB-lite"/>
    </source>
</evidence>
<reference evidence="10 11" key="1">
    <citation type="submission" date="2016-03" db="EMBL/GenBank/DDBJ databases">
        <authorList>
            <person name="Devillers H."/>
        </authorList>
    </citation>
    <scope>NUCLEOTIDE SEQUENCE [LARGE SCALE GENOMIC DNA]</scope>
    <source>
        <strain evidence="10">CBS 10888</strain>
    </source>
</reference>
<comment type="subcellular location">
    <subcellularLocation>
        <location evidence="1">Nucleus</location>
    </subcellularLocation>
</comment>
<dbReference type="InterPro" id="IPR036864">
    <property type="entry name" value="Zn2-C6_fun-type_DNA-bd_sf"/>
</dbReference>
<dbReference type="PROSITE" id="PS00463">
    <property type="entry name" value="ZN2_CY6_FUNGAL_1"/>
    <property type="match status" value="1"/>
</dbReference>
<evidence type="ECO:0000256" key="5">
    <source>
        <dbReference type="ARBA" id="ARBA00023125"/>
    </source>
</evidence>
<evidence type="ECO:0000256" key="6">
    <source>
        <dbReference type="ARBA" id="ARBA00023163"/>
    </source>
</evidence>
<feature type="domain" description="Zn(2)-C6 fungal-type" evidence="9">
    <location>
        <begin position="8"/>
        <end position="39"/>
    </location>
</feature>